<dbReference type="PANTHER" id="PTHR22777:SF17">
    <property type="entry name" value="UPF0053 PROTEIN SLL0260"/>
    <property type="match status" value="1"/>
</dbReference>
<dbReference type="Pfam" id="PF01595">
    <property type="entry name" value="CNNM"/>
    <property type="match status" value="1"/>
</dbReference>
<evidence type="ECO:0000256" key="9">
    <source>
        <dbReference type="SAM" id="Phobius"/>
    </source>
</evidence>
<feature type="transmembrane region" description="Helical" evidence="9">
    <location>
        <begin position="103"/>
        <end position="123"/>
    </location>
</feature>
<evidence type="ECO:0000256" key="1">
    <source>
        <dbReference type="ARBA" id="ARBA00004141"/>
    </source>
</evidence>
<keyword evidence="3" id="KW-0677">Repeat</keyword>
<dbReference type="InterPro" id="IPR016169">
    <property type="entry name" value="FAD-bd_PCMH_sub2"/>
</dbReference>
<dbReference type="InterPro" id="IPR044751">
    <property type="entry name" value="Ion_transp-like_CBS"/>
</dbReference>
<evidence type="ECO:0000313" key="12">
    <source>
        <dbReference type="EMBL" id="CAA9250063.1"/>
    </source>
</evidence>
<dbReference type="GO" id="GO:0050660">
    <property type="term" value="F:flavin adenine dinucleotide binding"/>
    <property type="evidence" value="ECO:0007669"/>
    <property type="project" value="InterPro"/>
</dbReference>
<feature type="domain" description="CBS" evidence="10">
    <location>
        <begin position="283"/>
        <end position="339"/>
    </location>
</feature>
<dbReference type="InterPro" id="IPR036318">
    <property type="entry name" value="FAD-bd_PCMH-like_sf"/>
</dbReference>
<dbReference type="InterPro" id="IPR046342">
    <property type="entry name" value="CBS_dom_sf"/>
</dbReference>
<evidence type="ECO:0000259" key="10">
    <source>
        <dbReference type="PROSITE" id="PS51371"/>
    </source>
</evidence>
<dbReference type="CDD" id="cd04590">
    <property type="entry name" value="CBS_pair_CorC_HlyC_assoc"/>
    <property type="match status" value="1"/>
</dbReference>
<name>A0A6J4IGS1_9SPHI</name>
<dbReference type="Gene3D" id="3.30.465.10">
    <property type="match status" value="1"/>
</dbReference>
<organism evidence="12">
    <name type="scientific">uncultured Cytophagales bacterium</name>
    <dbReference type="NCBI Taxonomy" id="158755"/>
    <lineage>
        <taxon>Bacteria</taxon>
        <taxon>Pseudomonadati</taxon>
        <taxon>Bacteroidota</taxon>
        <taxon>Sphingobacteriia</taxon>
        <taxon>Sphingobacteriales</taxon>
        <taxon>environmental samples</taxon>
    </lineage>
</organism>
<dbReference type="PROSITE" id="PS51371">
    <property type="entry name" value="CBS"/>
    <property type="match status" value="1"/>
</dbReference>
<keyword evidence="4 8" id="KW-1133">Transmembrane helix</keyword>
<dbReference type="InterPro" id="IPR005170">
    <property type="entry name" value="Transptr-assoc_dom"/>
</dbReference>
<feature type="domain" description="CNNM transmembrane" evidence="11">
    <location>
        <begin position="1"/>
        <end position="200"/>
    </location>
</feature>
<keyword evidence="5 7" id="KW-0129">CBS domain</keyword>
<evidence type="ECO:0000256" key="5">
    <source>
        <dbReference type="ARBA" id="ARBA00023122"/>
    </source>
</evidence>
<evidence type="ECO:0000256" key="3">
    <source>
        <dbReference type="ARBA" id="ARBA00022737"/>
    </source>
</evidence>
<feature type="transmembrane region" description="Helical" evidence="9">
    <location>
        <begin position="6"/>
        <end position="26"/>
    </location>
</feature>
<dbReference type="SUPFAM" id="SSF54631">
    <property type="entry name" value="CBS-domain pair"/>
    <property type="match status" value="1"/>
</dbReference>
<evidence type="ECO:0000256" key="8">
    <source>
        <dbReference type="PROSITE-ProRule" id="PRU01193"/>
    </source>
</evidence>
<evidence type="ECO:0000256" key="6">
    <source>
        <dbReference type="ARBA" id="ARBA00023136"/>
    </source>
</evidence>
<comment type="subcellular location">
    <subcellularLocation>
        <location evidence="1">Membrane</location>
        <topology evidence="1">Multi-pass membrane protein</topology>
    </subcellularLocation>
</comment>
<accession>A0A6J4IGS1</accession>
<dbReference type="Gene3D" id="3.10.580.10">
    <property type="entry name" value="CBS-domain"/>
    <property type="match status" value="1"/>
</dbReference>
<dbReference type="AlphaFoldDB" id="A0A6J4IGS1"/>
<feature type="transmembrane region" description="Helical" evidence="9">
    <location>
        <begin position="65"/>
        <end position="91"/>
    </location>
</feature>
<dbReference type="PANTHER" id="PTHR22777">
    <property type="entry name" value="HEMOLYSIN-RELATED"/>
    <property type="match status" value="1"/>
</dbReference>
<gene>
    <name evidence="12" type="ORF">AVDCRST_MAG56-1878</name>
</gene>
<dbReference type="SMART" id="SM01091">
    <property type="entry name" value="CorC_HlyC"/>
    <property type="match status" value="1"/>
</dbReference>
<dbReference type="GO" id="GO:0005886">
    <property type="term" value="C:plasma membrane"/>
    <property type="evidence" value="ECO:0007669"/>
    <property type="project" value="TreeGrafter"/>
</dbReference>
<reference evidence="12" key="1">
    <citation type="submission" date="2020-02" db="EMBL/GenBank/DDBJ databases">
        <authorList>
            <person name="Meier V. D."/>
        </authorList>
    </citation>
    <scope>NUCLEOTIDE SEQUENCE</scope>
    <source>
        <strain evidence="12">AVDCRST_MAG56</strain>
    </source>
</reference>
<dbReference type="Pfam" id="PF00571">
    <property type="entry name" value="CBS"/>
    <property type="match status" value="1"/>
</dbReference>
<dbReference type="Pfam" id="PF03471">
    <property type="entry name" value="CorC_HlyC"/>
    <property type="match status" value="1"/>
</dbReference>
<dbReference type="EMBL" id="CADCTQ010000173">
    <property type="protein sequence ID" value="CAA9250063.1"/>
    <property type="molecule type" value="Genomic_DNA"/>
</dbReference>
<dbReference type="InterPro" id="IPR000644">
    <property type="entry name" value="CBS_dom"/>
</dbReference>
<evidence type="ECO:0000256" key="2">
    <source>
        <dbReference type="ARBA" id="ARBA00022692"/>
    </source>
</evidence>
<keyword evidence="2 8" id="KW-0812">Transmembrane</keyword>
<sequence length="438" mass="48523">MGSEIGIILFLVILNGIFSMAEIAIVSSRKSRLEHSAQKGNKGAEVALDLANAPNTFLSTVQIGITLIGILMGVFSGATLSKLLAAAVAQVDIAIVRQYSQGIAVFVMVLLITFLSLVLGELVPKRIGMHNPEAIASVLARPMNLLSKVTAPLVWLLSVSTDGLLRLFRLKPSEEPAVTEEEVTSLIAQGTNLGVFEEVEQDIVERVFALSDRRVGSIMTNKLDVEWIDINDEFDNIKQTILQSEYSNFPVCRDSLDDVIGIINTKKFLQTLLQNEQVDWHAMVEKALFIPESMKAFRVLEQFKANKIRIAVVVDEFGTVQGLVSMKDLFEAMVGDLEEATEGEAEIVEREDGTFLIDALIPFDEFISYFEIPDVDPEERAGFHTLGGLIFNIARQIPKTGETFYWNGVHFEIVDMDGNRIDKVLVRIGDEEDEEASK</sequence>
<protein>
    <submittedName>
        <fullName evidence="12">Hemolysins and related proteins containing CBS domains</fullName>
    </submittedName>
</protein>
<dbReference type="InterPro" id="IPR002550">
    <property type="entry name" value="CNNM"/>
</dbReference>
<evidence type="ECO:0000256" key="7">
    <source>
        <dbReference type="PROSITE-ProRule" id="PRU00703"/>
    </source>
</evidence>
<keyword evidence="6 8" id="KW-0472">Membrane</keyword>
<dbReference type="SUPFAM" id="SSF56176">
    <property type="entry name" value="FAD-binding/transporter-associated domain-like"/>
    <property type="match status" value="1"/>
</dbReference>
<dbReference type="PROSITE" id="PS51846">
    <property type="entry name" value="CNNM"/>
    <property type="match status" value="1"/>
</dbReference>
<evidence type="ECO:0000256" key="4">
    <source>
        <dbReference type="ARBA" id="ARBA00022989"/>
    </source>
</evidence>
<proteinExistence type="predicted"/>
<evidence type="ECO:0000259" key="11">
    <source>
        <dbReference type="PROSITE" id="PS51846"/>
    </source>
</evidence>